<organism evidence="2 3">
    <name type="scientific">Paraburkholderia largidicola</name>
    <dbReference type="NCBI Taxonomy" id="3014751"/>
    <lineage>
        <taxon>Bacteria</taxon>
        <taxon>Pseudomonadati</taxon>
        <taxon>Pseudomonadota</taxon>
        <taxon>Betaproteobacteria</taxon>
        <taxon>Burkholderiales</taxon>
        <taxon>Burkholderiaceae</taxon>
        <taxon>Paraburkholderia</taxon>
    </lineage>
</organism>
<name>A0A7I8BXP7_9BURK</name>
<evidence type="ECO:0000313" key="2">
    <source>
        <dbReference type="EMBL" id="BCF93028.1"/>
    </source>
</evidence>
<keyword evidence="2" id="KW-0614">Plasmid</keyword>
<dbReference type="Proteomes" id="UP000510888">
    <property type="component" value="Plasmid PPGU16_p1"/>
</dbReference>
<reference evidence="2 3" key="1">
    <citation type="journal article" date="2020" name="Genes (Basel)">
        <title>Genomic Comparison of Insect Gut Symbionts from Divergent Burkholderia Subclades.</title>
        <authorList>
            <person name="Takeshita K."/>
            <person name="Kikuchi Y."/>
        </authorList>
    </citation>
    <scope>NUCLEOTIDE SEQUENCE [LARGE SCALE GENOMIC DNA]</scope>
    <source>
        <strain evidence="2 3">PGU16</strain>
        <plasmid evidence="2 3">PPGU16_p1</plasmid>
    </source>
</reference>
<geneLocation type="plasmid" evidence="2 3">
    <name>PPGU16_p1</name>
</geneLocation>
<evidence type="ECO:0000313" key="3">
    <source>
        <dbReference type="Proteomes" id="UP000510888"/>
    </source>
</evidence>
<keyword evidence="1" id="KW-0472">Membrane</keyword>
<sequence>MNTARVGTLALQTRLALSRLGWSRFVVVLLCVAGAACWLAWIPAQHADANAQAKAIERQRMALRAPRAARRETPASPAQANLMAFYGTLGNRQHAERQIGTLFELARKSGLVLSKGDYTWAYDRNSQVYAYQVLLPVAGPYSAVRRFCERVLLTIPFASLDEIAFKREAIGNGSLDARLRFTLYLTDAPTVHVAPETLAMEVKSP</sequence>
<proteinExistence type="predicted"/>
<dbReference type="AlphaFoldDB" id="A0A7I8BXP7"/>
<keyword evidence="3" id="KW-1185">Reference proteome</keyword>
<accession>A0A7I8BXP7</accession>
<keyword evidence="1" id="KW-0812">Transmembrane</keyword>
<gene>
    <name evidence="2" type="ORF">PPGU16_60950</name>
</gene>
<protein>
    <submittedName>
        <fullName evidence="2">Uncharacterized protein</fullName>
    </submittedName>
</protein>
<keyword evidence="1" id="KW-1133">Transmembrane helix</keyword>
<evidence type="ECO:0000256" key="1">
    <source>
        <dbReference type="SAM" id="Phobius"/>
    </source>
</evidence>
<dbReference type="EMBL" id="AP023176">
    <property type="protein sequence ID" value="BCF93028.1"/>
    <property type="molecule type" value="Genomic_DNA"/>
</dbReference>
<dbReference type="RefSeq" id="WP_180726510.1">
    <property type="nucleotide sequence ID" value="NZ_AP023176.1"/>
</dbReference>
<dbReference type="KEGG" id="plad:PPGU16_60950"/>
<feature type="transmembrane region" description="Helical" evidence="1">
    <location>
        <begin position="21"/>
        <end position="41"/>
    </location>
</feature>